<evidence type="ECO:0000259" key="1">
    <source>
        <dbReference type="Pfam" id="PF02581"/>
    </source>
</evidence>
<protein>
    <submittedName>
        <fullName evidence="2">Thiamine-phosphate pyrophosphorylase</fullName>
    </submittedName>
</protein>
<dbReference type="Gene3D" id="3.20.20.70">
    <property type="entry name" value="Aldolase class I"/>
    <property type="match status" value="1"/>
</dbReference>
<dbReference type="InterPro" id="IPR013785">
    <property type="entry name" value="Aldolase_TIM"/>
</dbReference>
<dbReference type="STRING" id="570521.SAMN04488508_107290"/>
<organism evidence="2 3">
    <name type="scientific">Aquimarina spongiae</name>
    <dbReference type="NCBI Taxonomy" id="570521"/>
    <lineage>
        <taxon>Bacteria</taxon>
        <taxon>Pseudomonadati</taxon>
        <taxon>Bacteroidota</taxon>
        <taxon>Flavobacteriia</taxon>
        <taxon>Flavobacteriales</taxon>
        <taxon>Flavobacteriaceae</taxon>
        <taxon>Aquimarina</taxon>
    </lineage>
</organism>
<dbReference type="EMBL" id="FQYP01000007">
    <property type="protein sequence ID" value="SHJ32629.1"/>
    <property type="molecule type" value="Genomic_DNA"/>
</dbReference>
<dbReference type="RefSeq" id="WP_073318428.1">
    <property type="nucleotide sequence ID" value="NZ_FQYP01000007.1"/>
</dbReference>
<gene>
    <name evidence="2" type="ORF">SAMN04488508_107290</name>
</gene>
<dbReference type="CDD" id="cd00564">
    <property type="entry name" value="TMP_TenI"/>
    <property type="match status" value="1"/>
</dbReference>
<name>A0A1M6IDX4_9FLAO</name>
<dbReference type="InterPro" id="IPR022998">
    <property type="entry name" value="ThiamineP_synth_TenI"/>
</dbReference>
<sequence>MLIVLTSERTIEDEAAKINALFDAGLERLHLRKPSFSIDGYRALLDQIDPKFYNRIMLHEHHELTQEYTLRGIHLQEQARLNLEDALRATLKVYENKGLKVSSSFHSIEDIVDSSGNFEYVLLSPVFSSISKAGYEGKGFDVNHLDEFVVGMGGINEDTLQATFDLGFKGVGVLGGVWNTDDLLSSFGAIHNKCKEVIAS</sequence>
<dbReference type="SUPFAM" id="SSF51391">
    <property type="entry name" value="Thiamin phosphate synthase"/>
    <property type="match status" value="1"/>
</dbReference>
<dbReference type="GO" id="GO:0009228">
    <property type="term" value="P:thiamine biosynthetic process"/>
    <property type="evidence" value="ECO:0007669"/>
    <property type="project" value="UniProtKB-KW"/>
</dbReference>
<dbReference type="OrthoDB" id="194683at2"/>
<evidence type="ECO:0000313" key="3">
    <source>
        <dbReference type="Proteomes" id="UP000184432"/>
    </source>
</evidence>
<dbReference type="AlphaFoldDB" id="A0A1M6IDX4"/>
<evidence type="ECO:0000313" key="2">
    <source>
        <dbReference type="EMBL" id="SHJ32629.1"/>
    </source>
</evidence>
<dbReference type="InterPro" id="IPR036206">
    <property type="entry name" value="ThiamineP_synth_sf"/>
</dbReference>
<reference evidence="3" key="1">
    <citation type="submission" date="2016-11" db="EMBL/GenBank/DDBJ databases">
        <authorList>
            <person name="Varghese N."/>
            <person name="Submissions S."/>
        </authorList>
    </citation>
    <scope>NUCLEOTIDE SEQUENCE [LARGE SCALE GENOMIC DNA]</scope>
    <source>
        <strain evidence="3">DSM 22623</strain>
    </source>
</reference>
<proteinExistence type="predicted"/>
<accession>A0A1M6IDX4</accession>
<dbReference type="Pfam" id="PF02581">
    <property type="entry name" value="TMP-TENI"/>
    <property type="match status" value="1"/>
</dbReference>
<feature type="domain" description="Thiamine phosphate synthase/TenI" evidence="1">
    <location>
        <begin position="6"/>
        <end position="175"/>
    </location>
</feature>
<dbReference type="Proteomes" id="UP000184432">
    <property type="component" value="Unassembled WGS sequence"/>
</dbReference>
<keyword evidence="3" id="KW-1185">Reference proteome</keyword>